<keyword evidence="1 6" id="KW-0597">Phosphoprotein</keyword>
<dbReference type="GO" id="GO:0006355">
    <property type="term" value="P:regulation of DNA-templated transcription"/>
    <property type="evidence" value="ECO:0007669"/>
    <property type="project" value="InterPro"/>
</dbReference>
<dbReference type="PANTHER" id="PTHR48111">
    <property type="entry name" value="REGULATOR OF RPOS"/>
    <property type="match status" value="1"/>
</dbReference>
<evidence type="ECO:0000256" key="7">
    <source>
        <dbReference type="PROSITE-ProRule" id="PRU01091"/>
    </source>
</evidence>
<dbReference type="AlphaFoldDB" id="A0A657LV16"/>
<evidence type="ECO:0000259" key="8">
    <source>
        <dbReference type="PROSITE" id="PS50110"/>
    </source>
</evidence>
<dbReference type="Gene3D" id="6.10.250.690">
    <property type="match status" value="1"/>
</dbReference>
<protein>
    <submittedName>
        <fullName evidence="10">Two-component system response regulator</fullName>
    </submittedName>
</protein>
<comment type="caution">
    <text evidence="10">The sequence shown here is derived from an EMBL/GenBank/DDBJ whole genome shotgun (WGS) entry which is preliminary data.</text>
</comment>
<keyword evidence="11" id="KW-1185">Reference proteome</keyword>
<sequence>MRLLLVEDSPRLAELLGETVREAGWRMDAVMTIADAELVLALREHDLVLLDLGLPDGNGIDLLRRIRRDYKDLPVLIISARGSIEERIEGLDAGADDYLVKPFHHKEFLARCRAMLRRAPTALQPVLEAGHLRYDPATAELSCNDEPLSLAPRERALIELLLRDAGRVVLKRKLEQALSEFGEEVSHNALELAVSRLRKKLVPFETGIDLVTVRGVGYMVQALS</sequence>
<dbReference type="GO" id="GO:0005829">
    <property type="term" value="C:cytosol"/>
    <property type="evidence" value="ECO:0007669"/>
    <property type="project" value="TreeGrafter"/>
</dbReference>
<dbReference type="GO" id="GO:0000156">
    <property type="term" value="F:phosphorelay response regulator activity"/>
    <property type="evidence" value="ECO:0007669"/>
    <property type="project" value="TreeGrafter"/>
</dbReference>
<dbReference type="SMART" id="SM00448">
    <property type="entry name" value="REC"/>
    <property type="match status" value="1"/>
</dbReference>
<feature type="modified residue" description="4-aspartylphosphate" evidence="6">
    <location>
        <position position="51"/>
    </location>
</feature>
<dbReference type="PANTHER" id="PTHR48111:SF1">
    <property type="entry name" value="TWO-COMPONENT RESPONSE REGULATOR ORR33"/>
    <property type="match status" value="1"/>
</dbReference>
<organism evidence="10 11">
    <name type="scientific">Pararhizobium antarcticum</name>
    <dbReference type="NCBI Taxonomy" id="1798805"/>
    <lineage>
        <taxon>Bacteria</taxon>
        <taxon>Pseudomonadati</taxon>
        <taxon>Pseudomonadota</taxon>
        <taxon>Alphaproteobacteria</taxon>
        <taxon>Hyphomicrobiales</taxon>
        <taxon>Rhizobiaceae</taxon>
        <taxon>Rhizobium/Agrobacterium group</taxon>
        <taxon>Pararhizobium</taxon>
    </lineage>
</organism>
<evidence type="ECO:0000256" key="4">
    <source>
        <dbReference type="ARBA" id="ARBA00023125"/>
    </source>
</evidence>
<evidence type="ECO:0000313" key="10">
    <source>
        <dbReference type="EMBL" id="OJF99060.1"/>
    </source>
</evidence>
<dbReference type="SUPFAM" id="SSF52172">
    <property type="entry name" value="CheY-like"/>
    <property type="match status" value="1"/>
</dbReference>
<evidence type="ECO:0000256" key="1">
    <source>
        <dbReference type="ARBA" id="ARBA00022553"/>
    </source>
</evidence>
<feature type="domain" description="OmpR/PhoB-type" evidence="9">
    <location>
        <begin position="124"/>
        <end position="222"/>
    </location>
</feature>
<keyword evidence="2" id="KW-0902">Two-component regulatory system</keyword>
<dbReference type="Proteomes" id="UP000182661">
    <property type="component" value="Unassembled WGS sequence"/>
</dbReference>
<evidence type="ECO:0000313" key="11">
    <source>
        <dbReference type="Proteomes" id="UP000182661"/>
    </source>
</evidence>
<dbReference type="PROSITE" id="PS51755">
    <property type="entry name" value="OMPR_PHOB"/>
    <property type="match status" value="1"/>
</dbReference>
<keyword evidence="3" id="KW-0805">Transcription regulation</keyword>
<dbReference type="GO" id="GO:0032993">
    <property type="term" value="C:protein-DNA complex"/>
    <property type="evidence" value="ECO:0007669"/>
    <property type="project" value="TreeGrafter"/>
</dbReference>
<keyword evidence="5" id="KW-0804">Transcription</keyword>
<evidence type="ECO:0000256" key="5">
    <source>
        <dbReference type="ARBA" id="ARBA00023163"/>
    </source>
</evidence>
<dbReference type="CDD" id="cd00383">
    <property type="entry name" value="trans_reg_C"/>
    <property type="match status" value="1"/>
</dbReference>
<dbReference type="PROSITE" id="PS50110">
    <property type="entry name" value="RESPONSE_REGULATORY"/>
    <property type="match status" value="1"/>
</dbReference>
<feature type="DNA-binding region" description="OmpR/PhoB-type" evidence="7">
    <location>
        <begin position="124"/>
        <end position="222"/>
    </location>
</feature>
<evidence type="ECO:0000256" key="3">
    <source>
        <dbReference type="ARBA" id="ARBA00023015"/>
    </source>
</evidence>
<accession>A0A657LV16</accession>
<dbReference type="SMART" id="SM00862">
    <property type="entry name" value="Trans_reg_C"/>
    <property type="match status" value="1"/>
</dbReference>
<dbReference type="InterPro" id="IPR011006">
    <property type="entry name" value="CheY-like_superfamily"/>
</dbReference>
<evidence type="ECO:0000259" key="9">
    <source>
        <dbReference type="PROSITE" id="PS51755"/>
    </source>
</evidence>
<reference evidence="10 11" key="1">
    <citation type="submission" date="2016-02" db="EMBL/GenBank/DDBJ databases">
        <title>Genome sequencing of a beta-galactosidase producing bacteria Rhizobium sp. 59.</title>
        <authorList>
            <person name="Wang D."/>
            <person name="Kot W."/>
            <person name="Qin Y."/>
            <person name="Hansen L."/>
            <person name="Naqvi K."/>
            <person name="Rensing C."/>
        </authorList>
    </citation>
    <scope>NUCLEOTIDE SEQUENCE [LARGE SCALE GENOMIC DNA]</scope>
    <source>
        <strain evidence="10 11">59</strain>
    </source>
</reference>
<dbReference type="Gene3D" id="1.10.10.10">
    <property type="entry name" value="Winged helix-like DNA-binding domain superfamily/Winged helix DNA-binding domain"/>
    <property type="match status" value="1"/>
</dbReference>
<name>A0A657LV16_9HYPH</name>
<dbReference type="InterPro" id="IPR036388">
    <property type="entry name" value="WH-like_DNA-bd_sf"/>
</dbReference>
<keyword evidence="4 7" id="KW-0238">DNA-binding</keyword>
<dbReference type="Pfam" id="PF00486">
    <property type="entry name" value="Trans_reg_C"/>
    <property type="match status" value="1"/>
</dbReference>
<dbReference type="EMBL" id="LSRP01000073">
    <property type="protein sequence ID" value="OJF99060.1"/>
    <property type="molecule type" value="Genomic_DNA"/>
</dbReference>
<dbReference type="Pfam" id="PF00072">
    <property type="entry name" value="Response_reg"/>
    <property type="match status" value="1"/>
</dbReference>
<dbReference type="RefSeq" id="WP_071832304.1">
    <property type="nucleotide sequence ID" value="NZ_LSRP01000073.1"/>
</dbReference>
<feature type="domain" description="Response regulatory" evidence="8">
    <location>
        <begin position="2"/>
        <end position="116"/>
    </location>
</feature>
<evidence type="ECO:0000256" key="2">
    <source>
        <dbReference type="ARBA" id="ARBA00023012"/>
    </source>
</evidence>
<dbReference type="InterPro" id="IPR001789">
    <property type="entry name" value="Sig_transdc_resp-reg_receiver"/>
</dbReference>
<dbReference type="OrthoDB" id="9802426at2"/>
<evidence type="ECO:0000256" key="6">
    <source>
        <dbReference type="PROSITE-ProRule" id="PRU00169"/>
    </source>
</evidence>
<dbReference type="GO" id="GO:0000976">
    <property type="term" value="F:transcription cis-regulatory region binding"/>
    <property type="evidence" value="ECO:0007669"/>
    <property type="project" value="TreeGrafter"/>
</dbReference>
<dbReference type="InterPro" id="IPR001867">
    <property type="entry name" value="OmpR/PhoB-type_DNA-bd"/>
</dbReference>
<gene>
    <name evidence="10" type="ORF">AX760_13855</name>
</gene>
<dbReference type="InterPro" id="IPR039420">
    <property type="entry name" value="WalR-like"/>
</dbReference>
<dbReference type="Gene3D" id="3.40.50.2300">
    <property type="match status" value="1"/>
</dbReference>
<proteinExistence type="predicted"/>